<accession>A0A1P9WZP6</accession>
<organism evidence="1 2">
    <name type="scientific">Spirosoma montaniterrae</name>
    <dbReference type="NCBI Taxonomy" id="1178516"/>
    <lineage>
        <taxon>Bacteria</taxon>
        <taxon>Pseudomonadati</taxon>
        <taxon>Bacteroidota</taxon>
        <taxon>Cytophagia</taxon>
        <taxon>Cytophagales</taxon>
        <taxon>Cytophagaceae</taxon>
        <taxon>Spirosoma</taxon>
    </lineage>
</organism>
<proteinExistence type="predicted"/>
<name>A0A1P9WZP6_9BACT</name>
<evidence type="ECO:0000313" key="1">
    <source>
        <dbReference type="EMBL" id="AQG80842.1"/>
    </source>
</evidence>
<dbReference type="STRING" id="1178516.AWR27_16860"/>
<reference evidence="1 2" key="1">
    <citation type="submission" date="2016-01" db="EMBL/GenBank/DDBJ databases">
        <authorList>
            <person name="Oliw E.H."/>
        </authorList>
    </citation>
    <scope>NUCLEOTIDE SEQUENCE [LARGE SCALE GENOMIC DNA]</scope>
    <source>
        <strain evidence="1 2">DY10</strain>
    </source>
</reference>
<sequence length="87" mass="10136">MNQKSANMTIPTTPQKLSAIQLHLLRFFSERPVSEVETADIQRLIANYFAQKADLRMEEIWEERGYTEESMKNILNTPLQKPNAVNR</sequence>
<keyword evidence="2" id="KW-1185">Reference proteome</keyword>
<dbReference type="AlphaFoldDB" id="A0A1P9WZP6"/>
<protein>
    <submittedName>
        <fullName evidence="1">Uncharacterized protein</fullName>
    </submittedName>
</protein>
<dbReference type="KEGG" id="smon:AWR27_16860"/>
<gene>
    <name evidence="1" type="ORF">AWR27_16860</name>
</gene>
<dbReference type="Proteomes" id="UP000187941">
    <property type="component" value="Chromosome"/>
</dbReference>
<evidence type="ECO:0000313" key="2">
    <source>
        <dbReference type="Proteomes" id="UP000187941"/>
    </source>
</evidence>
<dbReference type="EMBL" id="CP014263">
    <property type="protein sequence ID" value="AQG80842.1"/>
    <property type="molecule type" value="Genomic_DNA"/>
</dbReference>